<evidence type="ECO:0000256" key="4">
    <source>
        <dbReference type="ARBA" id="ARBA00023015"/>
    </source>
</evidence>
<feature type="domain" description="Cyclin-like" evidence="6">
    <location>
        <begin position="121"/>
        <end position="202"/>
    </location>
</feature>
<keyword evidence="4" id="KW-0805">Transcription regulation</keyword>
<dbReference type="InterPro" id="IPR013150">
    <property type="entry name" value="TFIIB_cyclin"/>
</dbReference>
<dbReference type="Gene3D" id="1.10.472.10">
    <property type="entry name" value="Cyclin-like"/>
    <property type="match status" value="1"/>
</dbReference>
<protein>
    <recommendedName>
        <fullName evidence="2">Transcription initiation factor IIB</fullName>
    </recommendedName>
</protein>
<comment type="similarity">
    <text evidence="1">Belongs to the TFIIB family.</text>
</comment>
<dbReference type="PANTHER" id="PTHR11618:SF13">
    <property type="entry name" value="TRANSCRIPTION INITIATION FACTOR IIB"/>
    <property type="match status" value="1"/>
</dbReference>
<dbReference type="PROSITE" id="PS00782">
    <property type="entry name" value="TFIIB"/>
    <property type="match status" value="1"/>
</dbReference>
<dbReference type="Proteomes" id="UP001208689">
    <property type="component" value="Chromosome"/>
</dbReference>
<dbReference type="InterPro" id="IPR036915">
    <property type="entry name" value="Cyclin-like_sf"/>
</dbReference>
<dbReference type="Pfam" id="PF00382">
    <property type="entry name" value="TFIIB"/>
    <property type="match status" value="2"/>
</dbReference>
<evidence type="ECO:0000313" key="8">
    <source>
        <dbReference type="Proteomes" id="UP001208689"/>
    </source>
</evidence>
<dbReference type="InterPro" id="IPR000812">
    <property type="entry name" value="TFIIB"/>
</dbReference>
<evidence type="ECO:0000256" key="5">
    <source>
        <dbReference type="ARBA" id="ARBA00023163"/>
    </source>
</evidence>
<dbReference type="SUPFAM" id="SSF47954">
    <property type="entry name" value="Cyclin-like"/>
    <property type="match status" value="2"/>
</dbReference>
<dbReference type="InterPro" id="IPR013763">
    <property type="entry name" value="Cyclin-like_dom"/>
</dbReference>
<evidence type="ECO:0000313" key="7">
    <source>
        <dbReference type="EMBL" id="UYP45996.1"/>
    </source>
</evidence>
<gene>
    <name evidence="7" type="ORF">NEF87_002281</name>
</gene>
<accession>A0ABY6HRE7</accession>
<keyword evidence="8" id="KW-1185">Reference proteome</keyword>
<keyword evidence="5" id="KW-0804">Transcription</keyword>
<proteinExistence type="inferred from homology"/>
<reference evidence="7" key="1">
    <citation type="submission" date="2022-09" db="EMBL/GenBank/DDBJ databases">
        <title>Actin cytoskeleton and complex cell architecture in an #Asgard archaeon.</title>
        <authorList>
            <person name="Ponce Toledo R.I."/>
            <person name="Schleper C."/>
            <person name="Rodrigues Oliveira T."/>
            <person name="Wollweber F."/>
            <person name="Xu J."/>
            <person name="Rittmann S."/>
            <person name="Klingl A."/>
            <person name="Pilhofer M."/>
        </authorList>
    </citation>
    <scope>NUCLEOTIDE SEQUENCE</scope>
    <source>
        <strain evidence="7">B-35</strain>
    </source>
</reference>
<keyword evidence="3" id="KW-0677">Repeat</keyword>
<evidence type="ECO:0000256" key="1">
    <source>
        <dbReference type="ARBA" id="ARBA00010857"/>
    </source>
</evidence>
<evidence type="ECO:0000256" key="3">
    <source>
        <dbReference type="ARBA" id="ARBA00022737"/>
    </source>
</evidence>
<evidence type="ECO:0000256" key="2">
    <source>
        <dbReference type="ARBA" id="ARBA00013932"/>
    </source>
</evidence>
<dbReference type="PRINTS" id="PR00685">
    <property type="entry name" value="TIFACTORIIB"/>
</dbReference>
<sequence>MTTPYGLNFDDFDDASNDCCTTPNVTITDDGFRVCQNCGLVFGQEFVSSERRAYTADEVKNRRRTEPRWRSYGPRTVIGISKTDCKGATLDSKRAQLFSRLSKIQGSLINSIERNFWESKPKLMSLCQKLQIPQFIEESAWKIYSQVARQKLTMGRSIESFVTASLYAAIRIHNFPRLLEEIVEVALIPLRSVHRSLGLIVRLILPPMGFKYKPISPNPLIYRFGAELGLTITTQKDAYSILQTASKRGLKRMGKDPKGIAAAVLYLAAKQNGERKTQTQIANIARITEVTLRTRAKQIRGHILVR</sequence>
<dbReference type="EMBL" id="CP104013">
    <property type="protein sequence ID" value="UYP45996.1"/>
    <property type="molecule type" value="Genomic_DNA"/>
</dbReference>
<dbReference type="SMART" id="SM00385">
    <property type="entry name" value="CYCLIN"/>
    <property type="match status" value="2"/>
</dbReference>
<evidence type="ECO:0000259" key="6">
    <source>
        <dbReference type="SMART" id="SM00385"/>
    </source>
</evidence>
<feature type="domain" description="Cyclin-like" evidence="6">
    <location>
        <begin position="219"/>
        <end position="301"/>
    </location>
</feature>
<dbReference type="Gene3D" id="1.10.472.170">
    <property type="match status" value="1"/>
</dbReference>
<organism evidence="7 8">
    <name type="scientific">Candidatus Lokiarchaeum ossiferum</name>
    <dbReference type="NCBI Taxonomy" id="2951803"/>
    <lineage>
        <taxon>Archaea</taxon>
        <taxon>Promethearchaeati</taxon>
        <taxon>Promethearchaeota</taxon>
        <taxon>Promethearchaeia</taxon>
        <taxon>Promethearchaeales</taxon>
        <taxon>Promethearchaeaceae</taxon>
        <taxon>Candidatus Lokiarchaeum</taxon>
    </lineage>
</organism>
<dbReference type="PANTHER" id="PTHR11618">
    <property type="entry name" value="TRANSCRIPTION INITIATION FACTOR IIB-RELATED"/>
    <property type="match status" value="1"/>
</dbReference>
<name>A0ABY6HRE7_9ARCH</name>
<dbReference type="InterPro" id="IPR023486">
    <property type="entry name" value="TFIIB_CS"/>
</dbReference>